<dbReference type="SUPFAM" id="SSF53649">
    <property type="entry name" value="Alkaline phosphatase-like"/>
    <property type="match status" value="1"/>
</dbReference>
<evidence type="ECO:0000313" key="3">
    <source>
        <dbReference type="Proteomes" id="UP001430455"/>
    </source>
</evidence>
<evidence type="ECO:0000259" key="1">
    <source>
        <dbReference type="Pfam" id="PF00884"/>
    </source>
</evidence>
<keyword evidence="3" id="KW-1185">Reference proteome</keyword>
<name>A0AAW4PIK7_9EURY</name>
<dbReference type="RefSeq" id="WP_220582342.1">
    <property type="nucleotide sequence ID" value="NZ_RKLT01000027.1"/>
</dbReference>
<keyword evidence="2" id="KW-0378">Hydrolase</keyword>
<reference evidence="2 3" key="1">
    <citation type="submission" date="2021-06" db="EMBL/GenBank/DDBJ databases">
        <title>Halomicroarcula sp. a new haloarchaeum isolated from saline soil.</title>
        <authorList>
            <person name="Duran-Viseras A."/>
            <person name="Sanchez-Porro C."/>
            <person name="Ventosa A."/>
        </authorList>
    </citation>
    <scope>NUCLEOTIDE SEQUENCE [LARGE SCALE GENOMIC DNA]</scope>
    <source>
        <strain evidence="2 3">F27</strain>
    </source>
</reference>
<dbReference type="PANTHER" id="PTHR43108">
    <property type="entry name" value="N-ACETYLGLUCOSAMINE-6-SULFATASE FAMILY MEMBER"/>
    <property type="match status" value="1"/>
</dbReference>
<sequence length="398" mass="44623">MKDLSRLTSVDSVDNVLIYISDSLRYDSLPESISSLGVTARAIAPSTLTASSVPSILTGQFPHEHKVWGFSGQLREVPHLLSTAHSSGVNVERVWGNEYELNEKPTLTLLNLDEHTAFSELEQPFTYVIHDHGGHSPYGEAGERFKPSRKFFTENRNDETSIRTQYRDGVSQSVDRFRSIYRRLRDRDELNNTLVVFTSDHGELLGEYGGLYEHTSPMVPELLEVPLVFCGAGLPRDVTYETLLSSLDIAPTLLGAQNRPVPSSMGGLDLWNGTRSERPIRADVWRRSSYGDRIRYAASSVWDEKGGIVVHRGPRTGRLVFALGANLYVAPYAPIVRKRAVSNVRKMLSVFLPQTVMYGEYEGDISAEELSRPEFRANRDAEQVDVDSEKLRALGYVE</sequence>
<organism evidence="2 3">
    <name type="scientific">Haloarcula nitratireducens</name>
    <dbReference type="NCBI Taxonomy" id="2487749"/>
    <lineage>
        <taxon>Archaea</taxon>
        <taxon>Methanobacteriati</taxon>
        <taxon>Methanobacteriota</taxon>
        <taxon>Stenosarchaea group</taxon>
        <taxon>Halobacteria</taxon>
        <taxon>Halobacteriales</taxon>
        <taxon>Haloarculaceae</taxon>
        <taxon>Haloarcula</taxon>
    </lineage>
</organism>
<evidence type="ECO:0000313" key="2">
    <source>
        <dbReference type="EMBL" id="MBX0297758.1"/>
    </source>
</evidence>
<dbReference type="Proteomes" id="UP001430455">
    <property type="component" value="Unassembled WGS sequence"/>
</dbReference>
<dbReference type="GO" id="GO:0016787">
    <property type="term" value="F:hydrolase activity"/>
    <property type="evidence" value="ECO:0007669"/>
    <property type="project" value="UniProtKB-KW"/>
</dbReference>
<protein>
    <submittedName>
        <fullName evidence="2">Sulfatase-like hydrolase/transferase</fullName>
    </submittedName>
</protein>
<dbReference type="Pfam" id="PF00884">
    <property type="entry name" value="Sulfatase"/>
    <property type="match status" value="1"/>
</dbReference>
<comment type="caution">
    <text evidence="2">The sequence shown here is derived from an EMBL/GenBank/DDBJ whole genome shotgun (WGS) entry which is preliminary data.</text>
</comment>
<dbReference type="InterPro" id="IPR017850">
    <property type="entry name" value="Alkaline_phosphatase_core_sf"/>
</dbReference>
<gene>
    <name evidence="2" type="ORF">EGH23_23085</name>
</gene>
<feature type="domain" description="Sulfatase N-terminal" evidence="1">
    <location>
        <begin position="41"/>
        <end position="256"/>
    </location>
</feature>
<dbReference type="PANTHER" id="PTHR43108:SF8">
    <property type="entry name" value="SD21168P"/>
    <property type="match status" value="1"/>
</dbReference>
<accession>A0AAW4PIK7</accession>
<dbReference type="InterPro" id="IPR000917">
    <property type="entry name" value="Sulfatase_N"/>
</dbReference>
<dbReference type="EMBL" id="RKLT01000027">
    <property type="protein sequence ID" value="MBX0297758.1"/>
    <property type="molecule type" value="Genomic_DNA"/>
</dbReference>
<dbReference type="Gene3D" id="3.40.720.10">
    <property type="entry name" value="Alkaline Phosphatase, subunit A"/>
    <property type="match status" value="1"/>
</dbReference>
<dbReference type="AlphaFoldDB" id="A0AAW4PIK7"/>
<proteinExistence type="predicted"/>